<evidence type="ECO:0000313" key="3">
    <source>
        <dbReference type="Proteomes" id="UP000623129"/>
    </source>
</evidence>
<evidence type="ECO:0000256" key="1">
    <source>
        <dbReference type="SAM" id="MobiDB-lite"/>
    </source>
</evidence>
<dbReference type="EMBL" id="SWLB01000023">
    <property type="protein sequence ID" value="KAF3323462.1"/>
    <property type="molecule type" value="Genomic_DNA"/>
</dbReference>
<organism evidence="2 3">
    <name type="scientific">Carex littledalei</name>
    <dbReference type="NCBI Taxonomy" id="544730"/>
    <lineage>
        <taxon>Eukaryota</taxon>
        <taxon>Viridiplantae</taxon>
        <taxon>Streptophyta</taxon>
        <taxon>Embryophyta</taxon>
        <taxon>Tracheophyta</taxon>
        <taxon>Spermatophyta</taxon>
        <taxon>Magnoliopsida</taxon>
        <taxon>Liliopsida</taxon>
        <taxon>Poales</taxon>
        <taxon>Cyperaceae</taxon>
        <taxon>Cyperoideae</taxon>
        <taxon>Cariceae</taxon>
        <taxon>Carex</taxon>
        <taxon>Carex subgen. Euthyceras</taxon>
    </lineage>
</organism>
<sequence>MDTDAPLDYALFQLSPRRSRCELFVSGRGRTEKIASGFLKPFITHLKVDEEQSAQPSIRLQLDKRGNGAAWFNKGTLERFVRFVSTPEVVELANTLDAEMSQLEGARRIYSQGIGDPLSSGAGQNENSSATSADITKKELLKAIDVRLMAVKQDLTTACTRASAAGFTLDTVSDLLLFSNQFGALQQLVLKMACLNNLNEACTKFISLCQRRPDLVPKHQHTQSQCKEFDDSNLRASSGSDMSIDEPEPPHHTGPKPQKPVSDPVLAQHFKPINQPEEKEKQPDQVEPQQTGSTGASTSATSSTGSRRLSVQDRISLFEKQASTSTVSSGGAKVAVSGSKPEHRRVPSNTSMEKSVLRRWSGASDMSIDLGTSVNSDTSDRKDNGTPAGTPTSEPRPVNGIGFSPRMEDVTSKTTLSEIENPDSKPNPRECLSQPRDCADEKEHIVKEVHNSVRVKENQQTAPVAQFKTFQKVNVGPAIVPVCEAEQVMMKDIEVATVSVGPVIQRDQEESPSRPSKAPSDNVRVRDSHSNGVSVRKTEDSHKKSRARTVQRKPGQAPSEVLPQQLVGKMAQDNTYDVACGESELTSKTEAWIMRQPIGNDELQMKAEELEKLFAAHKLRVPNDNVLSARRNTKPKDIQAVKETTPTKNFDFNSSALLKMVESPDGGAHSLPEELRGKFYEKYTVKREAKLKAECRSTRHQKEASLKVMHENLEKSRAEMKTRFSRSEPGRTRISRKMPFSSHSELRDKDQVTKFMVEDEDEDQSHSDNLSADGSSISADSRKHVPNRTLSNSTPRGPSAVSIPKSSSRTPTANSNSLNRRAPPENPLAQSVPNFSDLRKENTRPSVASMRGNNARAQITKNFARSKSIIEETTNSTPVKEDISRRTQSMRKCIVSTISTTNELKDISTLSDANNANFGFKHIKSGLPNPYQSYSYDVNGNGLIPQPVLFHDPIKDVNEDFDTESFEEETPNPNPSGDFQADSDNENPSFDDPGAESVPRPNFPQLAQFFPYQYQNEASDIDAFAESPMGSPGSWNSLQVRKKWGAAQAPAIGGAHMSGKKDMAKGLKRLLKFGRKSRGGTDGVNDWVSAASTTSEGDDDILDVGEVGPTFGGALPGEEFRRSNLGYSLEAYDGFGESDIFDEQVQTMRSSIPTVPASFKLHEDQLSGSALKAPRSFFSLSSFRSKGAESKLSFCVVKPRKPDSIYVELDFARIEHEARNNPAIN</sequence>
<dbReference type="PANTHER" id="PTHR31008:SF15">
    <property type="entry name" value="GPI-ANCHORED ADHESIN-LIKE PROTEIN"/>
    <property type="match status" value="1"/>
</dbReference>
<gene>
    <name evidence="2" type="ORF">FCM35_KLT12193</name>
</gene>
<feature type="region of interest" description="Disordered" evidence="1">
    <location>
        <begin position="962"/>
        <end position="1000"/>
    </location>
</feature>
<dbReference type="OrthoDB" id="767933at2759"/>
<feature type="compositionally biased region" description="Low complexity" evidence="1">
    <location>
        <begin position="327"/>
        <end position="339"/>
    </location>
</feature>
<reference evidence="2" key="1">
    <citation type="submission" date="2020-01" db="EMBL/GenBank/DDBJ databases">
        <title>Genome sequence of Kobresia littledalei, the first chromosome-level genome in the family Cyperaceae.</title>
        <authorList>
            <person name="Qu G."/>
        </authorList>
    </citation>
    <scope>NUCLEOTIDE SEQUENCE</scope>
    <source>
        <strain evidence="2">C.B.Clarke</strain>
        <tissue evidence="2">Leaf</tissue>
    </source>
</reference>
<keyword evidence="3" id="KW-1185">Reference proteome</keyword>
<evidence type="ECO:0000313" key="2">
    <source>
        <dbReference type="EMBL" id="KAF3323462.1"/>
    </source>
</evidence>
<accession>A0A833QR09</accession>
<feature type="compositionally biased region" description="Low complexity" evidence="1">
    <location>
        <begin position="291"/>
        <end position="306"/>
    </location>
</feature>
<feature type="compositionally biased region" description="Polar residues" evidence="1">
    <location>
        <begin position="804"/>
        <end position="819"/>
    </location>
</feature>
<dbReference type="Proteomes" id="UP000623129">
    <property type="component" value="Unassembled WGS sequence"/>
</dbReference>
<evidence type="ECO:0008006" key="4">
    <source>
        <dbReference type="Google" id="ProtNLM"/>
    </source>
</evidence>
<protein>
    <recommendedName>
        <fullName evidence="4">COP1-interacting protein 7</fullName>
    </recommendedName>
</protein>
<feature type="compositionally biased region" description="Polar residues" evidence="1">
    <location>
        <begin position="767"/>
        <end position="779"/>
    </location>
</feature>
<proteinExistence type="predicted"/>
<dbReference type="AlphaFoldDB" id="A0A833QR09"/>
<feature type="compositionally biased region" description="Basic and acidic residues" evidence="1">
    <location>
        <begin position="713"/>
        <end position="731"/>
    </location>
</feature>
<dbReference type="PANTHER" id="PTHR31008">
    <property type="entry name" value="COP1-INTERACTING PROTEIN-RELATED"/>
    <property type="match status" value="1"/>
</dbReference>
<feature type="region of interest" description="Disordered" evidence="1">
    <location>
        <begin position="713"/>
        <end position="857"/>
    </location>
</feature>
<comment type="caution">
    <text evidence="2">The sequence shown here is derived from an EMBL/GenBank/DDBJ whole genome shotgun (WGS) entry which is preliminary data.</text>
</comment>
<feature type="region of interest" description="Disordered" evidence="1">
    <location>
        <begin position="504"/>
        <end position="559"/>
    </location>
</feature>
<feature type="region of interest" description="Disordered" evidence="1">
    <location>
        <begin position="322"/>
        <end position="439"/>
    </location>
</feature>
<feature type="region of interest" description="Disordered" evidence="1">
    <location>
        <begin position="218"/>
        <end position="309"/>
    </location>
</feature>
<name>A0A833QR09_9POAL</name>